<dbReference type="Proteomes" id="UP000422569">
    <property type="component" value="Chromosome"/>
</dbReference>
<dbReference type="KEGG" id="mpar:F7D14_11925"/>
<dbReference type="AlphaFoldDB" id="A0A6B8M6P7"/>
<protein>
    <submittedName>
        <fullName evidence="2">Class I SAM-dependent methyltransferase</fullName>
    </submittedName>
</protein>
<evidence type="ECO:0000313" key="2">
    <source>
        <dbReference type="EMBL" id="QGM98116.1"/>
    </source>
</evidence>
<dbReference type="Pfam" id="PF08241">
    <property type="entry name" value="Methyltransf_11"/>
    <property type="match status" value="1"/>
</dbReference>
<sequence>MEPTVTSPVVDRLIEKEIFRCGACHAPLRRAGDGSLICEAGHDYPPKHGVLDLYARCDASPGDAPRDAAQDAVISALADRLALARDDLLAAELFEPLEKTGNGFFDAEENIFLDRFEFANVAPRLTVRKVYSSGKMQAGETHWLAVRVENASPFVISSSGAKPVLLSYHWLNDDGSVRLFDGRRTALPVDVKPGQAVTAHVAVDAPADVAHLRLKVLPVHEYVSWLEDDGETLEIEFTSGAAMEPPRFDAGRPFSEDLDNELSQNFLDRHLSRLADPVCLEIGGGSIASLSRWMWATKKSGTVINSDVSVRLLRVAALLSAKGADPVTAHCRFDANNMPVRDGALDAAAFSRSLHHFEDPIRVLRECHRVLKPGGLLFLLCEPVAVIYDEPTKALIRMGVNEQMFPFDAYEAMIDAASFECVDAACDWGFSLKAALRKKA</sequence>
<name>A0A6B8M6P7_9HYPH</name>
<dbReference type="EMBL" id="CP044331">
    <property type="protein sequence ID" value="QGM98116.1"/>
    <property type="molecule type" value="Genomic_DNA"/>
</dbReference>
<dbReference type="RefSeq" id="WP_154419941.1">
    <property type="nucleotide sequence ID" value="NZ_CP044331.1"/>
</dbReference>
<dbReference type="Gene3D" id="3.40.50.150">
    <property type="entry name" value="Vaccinia Virus protein VP39"/>
    <property type="match status" value="1"/>
</dbReference>
<accession>A0A6B8M6P7</accession>
<dbReference type="GO" id="GO:0032259">
    <property type="term" value="P:methylation"/>
    <property type="evidence" value="ECO:0007669"/>
    <property type="project" value="UniProtKB-KW"/>
</dbReference>
<keyword evidence="2" id="KW-0489">Methyltransferase</keyword>
<organism evidence="2 3">
    <name type="scientific">Methylocystis parvus</name>
    <dbReference type="NCBI Taxonomy" id="134"/>
    <lineage>
        <taxon>Bacteria</taxon>
        <taxon>Pseudomonadati</taxon>
        <taxon>Pseudomonadota</taxon>
        <taxon>Alphaproteobacteria</taxon>
        <taxon>Hyphomicrobiales</taxon>
        <taxon>Methylocystaceae</taxon>
        <taxon>Methylocystis</taxon>
    </lineage>
</organism>
<dbReference type="InterPro" id="IPR029063">
    <property type="entry name" value="SAM-dependent_MTases_sf"/>
</dbReference>
<dbReference type="CDD" id="cd02440">
    <property type="entry name" value="AdoMet_MTases"/>
    <property type="match status" value="1"/>
</dbReference>
<keyword evidence="3" id="KW-1185">Reference proteome</keyword>
<proteinExistence type="predicted"/>
<dbReference type="GO" id="GO:0008757">
    <property type="term" value="F:S-adenosylmethionine-dependent methyltransferase activity"/>
    <property type="evidence" value="ECO:0007669"/>
    <property type="project" value="InterPro"/>
</dbReference>
<dbReference type="InterPro" id="IPR013216">
    <property type="entry name" value="Methyltransf_11"/>
</dbReference>
<feature type="domain" description="Methyltransferase type 11" evidence="1">
    <location>
        <begin position="280"/>
        <end position="379"/>
    </location>
</feature>
<dbReference type="SUPFAM" id="SSF53335">
    <property type="entry name" value="S-adenosyl-L-methionine-dependent methyltransferases"/>
    <property type="match status" value="1"/>
</dbReference>
<reference evidence="2 3" key="1">
    <citation type="submission" date="2019-09" db="EMBL/GenBank/DDBJ databases">
        <title>Isolation and complete genome sequencing of Methylocystis species.</title>
        <authorList>
            <person name="Rumah B.L."/>
            <person name="Stead C.E."/>
            <person name="Stevens B.C."/>
            <person name="Minton N.P."/>
            <person name="Grosse-Honebrink A."/>
            <person name="Zhang Y."/>
        </authorList>
    </citation>
    <scope>NUCLEOTIDE SEQUENCE [LARGE SCALE GENOMIC DNA]</scope>
    <source>
        <strain evidence="2 3">BRCS2</strain>
    </source>
</reference>
<evidence type="ECO:0000313" key="3">
    <source>
        <dbReference type="Proteomes" id="UP000422569"/>
    </source>
</evidence>
<evidence type="ECO:0000259" key="1">
    <source>
        <dbReference type="Pfam" id="PF08241"/>
    </source>
</evidence>
<gene>
    <name evidence="2" type="ORF">F7D14_11925</name>
</gene>
<keyword evidence="2" id="KW-0808">Transferase</keyword>